<evidence type="ECO:0000313" key="3">
    <source>
        <dbReference type="Proteomes" id="UP001060566"/>
    </source>
</evidence>
<dbReference type="PANTHER" id="PTHR43610:SF1">
    <property type="entry name" value="N-ACETYLTRANSFERASE DOMAIN-CONTAINING PROTEIN"/>
    <property type="match status" value="1"/>
</dbReference>
<dbReference type="GeneID" id="301199482"/>
<dbReference type="InterPro" id="IPR016181">
    <property type="entry name" value="Acyl_CoA_acyltransferase"/>
</dbReference>
<protein>
    <submittedName>
        <fullName evidence="2">GNAT family N-acetyltransferase</fullName>
    </submittedName>
</protein>
<dbReference type="Gene3D" id="3.40.630.30">
    <property type="match status" value="1"/>
</dbReference>
<dbReference type="PANTHER" id="PTHR43610">
    <property type="entry name" value="BLL6696 PROTEIN"/>
    <property type="match status" value="1"/>
</dbReference>
<proteinExistence type="predicted"/>
<feature type="domain" description="N-acetyltransferase" evidence="1">
    <location>
        <begin position="8"/>
        <end position="175"/>
    </location>
</feature>
<sequence length="195" mass="22606">MEIIHERAKLRLIDSDDVETLFSIVEGNRDIWAYLISKMDSAQDMQQYVQKAIQGYGKGTQIPFVVVDQQTNTIVGSTRLYNISVENKTVELGQTWYRPSVQRTSINTECKYMLLQYAFEKLRMLRVQIKTDARNEKAQRAIERLGAVKEGVLRNERKLPSGYVRDAVVYSIIASEWPVVKARLLENLELYKEKL</sequence>
<keyword evidence="3" id="KW-1185">Reference proteome</keyword>
<dbReference type="Proteomes" id="UP001060566">
    <property type="component" value="Unassembled WGS sequence"/>
</dbReference>
<organism evidence="2 3">
    <name type="scientific">Bacillus pretiosus</name>
    <dbReference type="NCBI Taxonomy" id="2983392"/>
    <lineage>
        <taxon>Bacteria</taxon>
        <taxon>Bacillati</taxon>
        <taxon>Bacillota</taxon>
        <taxon>Bacilli</taxon>
        <taxon>Bacillales</taxon>
        <taxon>Bacillaceae</taxon>
        <taxon>Bacillus</taxon>
    </lineage>
</organism>
<evidence type="ECO:0000313" key="2">
    <source>
        <dbReference type="EMBL" id="MCW1240662.1"/>
    </source>
</evidence>
<reference evidence="2" key="1">
    <citation type="submission" date="2022-10" db="EMBL/GenBank/DDBJ databases">
        <title>De novo draft assembly of the Pseudomonas pretiosus genome isolated from the plants rhizorohere.</title>
        <authorList>
            <person name="Robas M."/>
            <person name="Fernandez V.M."/>
            <person name="Provanza A."/>
            <person name="Jimenez P.A."/>
        </authorList>
    </citation>
    <scope>NUCLEOTIDE SEQUENCE</scope>
    <source>
        <strain evidence="2">SAICEU11T</strain>
    </source>
</reference>
<dbReference type="Pfam" id="PF13302">
    <property type="entry name" value="Acetyltransf_3"/>
    <property type="match status" value="1"/>
</dbReference>
<dbReference type="InterPro" id="IPR000182">
    <property type="entry name" value="GNAT_dom"/>
</dbReference>
<name>A0ABT3EV77_9BACI</name>
<dbReference type="SUPFAM" id="SSF55729">
    <property type="entry name" value="Acyl-CoA N-acyltransferases (Nat)"/>
    <property type="match status" value="1"/>
</dbReference>
<gene>
    <name evidence="2" type="ORF">NGM45_16585</name>
</gene>
<comment type="caution">
    <text evidence="2">The sequence shown here is derived from an EMBL/GenBank/DDBJ whole genome shotgun (WGS) entry which is preliminary data.</text>
</comment>
<dbReference type="EMBL" id="JAOXJG010000013">
    <property type="protein sequence ID" value="MCW1240662.1"/>
    <property type="molecule type" value="Genomic_DNA"/>
</dbReference>
<dbReference type="PROSITE" id="PS51186">
    <property type="entry name" value="GNAT"/>
    <property type="match status" value="1"/>
</dbReference>
<evidence type="ECO:0000259" key="1">
    <source>
        <dbReference type="PROSITE" id="PS51186"/>
    </source>
</evidence>
<dbReference type="RefSeq" id="WP_264462221.1">
    <property type="nucleotide sequence ID" value="NZ_JAOXJG010000013.1"/>
</dbReference>
<accession>A0ABT3EV77</accession>